<dbReference type="RefSeq" id="WP_094409743.1">
    <property type="nucleotide sequence ID" value="NZ_BMJZ01000002.1"/>
</dbReference>
<organism evidence="1 2">
    <name type="scientific">Elstera cyanobacteriorum</name>
    <dbReference type="NCBI Taxonomy" id="2022747"/>
    <lineage>
        <taxon>Bacteria</taxon>
        <taxon>Pseudomonadati</taxon>
        <taxon>Pseudomonadota</taxon>
        <taxon>Alphaproteobacteria</taxon>
        <taxon>Rhodospirillales</taxon>
        <taxon>Rhodospirillaceae</taxon>
        <taxon>Elstera</taxon>
    </lineage>
</organism>
<dbReference type="PANTHER" id="PTHR30087:SF1">
    <property type="entry name" value="HYPOTHETICAL CYTOSOLIC PROTEIN"/>
    <property type="match status" value="1"/>
</dbReference>
<comment type="caution">
    <text evidence="1">The sequence shown here is derived from an EMBL/GenBank/DDBJ whole genome shotgun (WGS) entry which is preliminary data.</text>
</comment>
<evidence type="ECO:0000313" key="2">
    <source>
        <dbReference type="Proteomes" id="UP000216361"/>
    </source>
</evidence>
<accession>A0A255XMP7</accession>
<sequence length="158" mass="16394">MGRARVLVSACLLGQKVRYDGGDKQLGDDLIARWGQEGRLVPFCPEVAGGLPTPRPPAEIAPATGRVIDSDGADVTDAFTAGAFLALDTARRMACRFALLTDGSPSCGSNFIYDGSFAGRKIPGAGITARLLRAHGVQVFGPAALSVLAEALAATDRH</sequence>
<keyword evidence="2" id="KW-1185">Reference proteome</keyword>
<dbReference type="InterPro" id="IPR007553">
    <property type="entry name" value="2-thiour_desulf"/>
</dbReference>
<reference evidence="1 2" key="1">
    <citation type="submission" date="2017-07" db="EMBL/GenBank/DDBJ databases">
        <title>Elstera cyanobacteriorum sp. nov., a novel bacterium isolated from cyanobacterial aggregates in a eutrophic lake.</title>
        <authorList>
            <person name="Cai H."/>
        </authorList>
    </citation>
    <scope>NUCLEOTIDE SEQUENCE [LARGE SCALE GENOMIC DNA]</scope>
    <source>
        <strain evidence="1 2">TH019</strain>
    </source>
</reference>
<name>A0A255XMP7_9PROT</name>
<dbReference type="EMBL" id="NOXS01000033">
    <property type="protein sequence ID" value="OYQ18182.1"/>
    <property type="molecule type" value="Genomic_DNA"/>
</dbReference>
<proteinExistence type="predicted"/>
<gene>
    <name evidence="1" type="ORF">CHR90_14615</name>
</gene>
<dbReference type="Proteomes" id="UP000216361">
    <property type="component" value="Unassembled WGS sequence"/>
</dbReference>
<evidence type="ECO:0000313" key="1">
    <source>
        <dbReference type="EMBL" id="OYQ18182.1"/>
    </source>
</evidence>
<dbReference type="PANTHER" id="PTHR30087">
    <property type="entry name" value="INNER MEMBRANE PROTEIN"/>
    <property type="match status" value="1"/>
</dbReference>
<dbReference type="AlphaFoldDB" id="A0A255XMP7"/>
<dbReference type="Pfam" id="PF04463">
    <property type="entry name" value="2-thiour_desulf"/>
    <property type="match status" value="1"/>
</dbReference>
<protein>
    <submittedName>
        <fullName evidence="1">Purine-nucleoside phosphorylase</fullName>
    </submittedName>
</protein>
<dbReference type="OrthoDB" id="495783at2"/>